<organism evidence="2 3">
    <name type="scientific">Pseudomonas phage RLP</name>
    <dbReference type="NCBI Taxonomy" id="2483418"/>
    <lineage>
        <taxon>Viruses</taxon>
        <taxon>Duplodnaviria</taxon>
        <taxon>Heunggongvirae</taxon>
        <taxon>Uroviricota</taxon>
        <taxon>Caudoviricetes</taxon>
        <taxon>Autographivirales</taxon>
        <taxon>Autoscriptoviridae</taxon>
        <taxon>Krylovirinae</taxon>
        <taxon>Phikmvvirus</taxon>
        <taxon>Phikmvvirus RLP</taxon>
    </lineage>
</organism>
<dbReference type="EMBL" id="MH979674">
    <property type="protein sequence ID" value="AZS49138.1"/>
    <property type="molecule type" value="Genomic_DNA"/>
</dbReference>
<dbReference type="InterPro" id="IPR044038">
    <property type="entry name" value="dATP/dGTP_diPOhydrolase_N"/>
</dbReference>
<gene>
    <name evidence="2" type="ORF">RLP_0005</name>
</gene>
<keyword evidence="3" id="KW-1185">Reference proteome</keyword>
<sequence>MSLAFPDSYESTITTEPYRKGASLEERKVGKLPMHLVVEGFPLLKRELARMMQWAAEVKGYLPHDWKKMTVGEFKSAQHRHESKRLIDGPLDDESNLMHLVHEAFNAMAAAEVALADREAQDGRKA</sequence>
<evidence type="ECO:0000259" key="1">
    <source>
        <dbReference type="Pfam" id="PF18909"/>
    </source>
</evidence>
<evidence type="ECO:0000313" key="2">
    <source>
        <dbReference type="EMBL" id="AZS49138.1"/>
    </source>
</evidence>
<feature type="domain" description="dATP/dGTP diphosphohydrolase N-terminal" evidence="1">
    <location>
        <begin position="25"/>
        <end position="122"/>
    </location>
</feature>
<protein>
    <recommendedName>
        <fullName evidence="1">dATP/dGTP diphosphohydrolase N-terminal domain-containing protein</fullName>
    </recommendedName>
</protein>
<evidence type="ECO:0000313" key="3">
    <source>
        <dbReference type="Proteomes" id="UP000294352"/>
    </source>
</evidence>
<dbReference type="Pfam" id="PF18909">
    <property type="entry name" value="dGTP_diPhyd_N"/>
    <property type="match status" value="1"/>
</dbReference>
<dbReference type="Proteomes" id="UP000294352">
    <property type="component" value="Segment"/>
</dbReference>
<reference evidence="3" key="1">
    <citation type="submission" date="2018-09" db="EMBL/GenBank/DDBJ databases">
        <title>Genomic Characterization And Animal Model Therapeutic Studies of Bacteriophage RLP, with a Unique Feature of Plaque Enhancement after treating at High Temperatures.</title>
        <authorList>
            <person name="Alvi I.A."/>
            <person name="Asif M."/>
            <person name="Tabassum R."/>
            <person name="Abbas Z."/>
            <person name="Rehman S.U."/>
        </authorList>
    </citation>
    <scope>NUCLEOTIDE SEQUENCE [LARGE SCALE GENOMIC DNA]</scope>
</reference>
<accession>A0A455PD57</accession>
<name>A0A455PD57_9CAUD</name>
<proteinExistence type="predicted"/>